<dbReference type="Gene3D" id="3.30.420.10">
    <property type="entry name" value="Ribonuclease H-like superfamily/Ribonuclease H"/>
    <property type="match status" value="1"/>
</dbReference>
<evidence type="ECO:0000256" key="1">
    <source>
        <dbReference type="SAM" id="MobiDB-lite"/>
    </source>
</evidence>
<dbReference type="PANTHER" id="PTHR46060:SF1">
    <property type="entry name" value="MARINER MOS1 TRANSPOSASE-LIKE PROTEIN"/>
    <property type="match status" value="1"/>
</dbReference>
<feature type="region of interest" description="Disordered" evidence="1">
    <location>
        <begin position="123"/>
        <end position="149"/>
    </location>
</feature>
<proteinExistence type="predicted"/>
<reference evidence="3" key="1">
    <citation type="submission" date="2020-01" db="EMBL/GenBank/DDBJ databases">
        <title>Draft genome sequence of the Termite Coptotermes fromosanus.</title>
        <authorList>
            <person name="Itakura S."/>
            <person name="Yosikawa Y."/>
            <person name="Umezawa K."/>
        </authorList>
    </citation>
    <scope>NUCLEOTIDE SEQUENCE [LARGE SCALE GENOMIC DNA]</scope>
</reference>
<keyword evidence="3" id="KW-1185">Reference proteome</keyword>
<feature type="compositionally biased region" description="Basic and acidic residues" evidence="1">
    <location>
        <begin position="123"/>
        <end position="135"/>
    </location>
</feature>
<dbReference type="EMBL" id="BLKM01000257">
    <property type="protein sequence ID" value="GFG30837.1"/>
    <property type="molecule type" value="Genomic_DNA"/>
</dbReference>
<dbReference type="InParanoid" id="A0A6L2PL62"/>
<name>A0A6L2PL62_COPFO</name>
<dbReference type="PANTHER" id="PTHR46060">
    <property type="entry name" value="MARINER MOS1 TRANSPOSASE-LIKE PROTEIN"/>
    <property type="match status" value="1"/>
</dbReference>
<evidence type="ECO:0000313" key="3">
    <source>
        <dbReference type="Proteomes" id="UP000502823"/>
    </source>
</evidence>
<gene>
    <name evidence="2" type="ORF">Cfor_00765</name>
</gene>
<dbReference type="Proteomes" id="UP000502823">
    <property type="component" value="Unassembled WGS sequence"/>
</dbReference>
<evidence type="ECO:0000313" key="2">
    <source>
        <dbReference type="EMBL" id="GFG30837.1"/>
    </source>
</evidence>
<comment type="caution">
    <text evidence="2">The sequence shown here is derived from an EMBL/GenBank/DDBJ whole genome shotgun (WGS) entry which is preliminary data.</text>
</comment>
<dbReference type="InterPro" id="IPR036397">
    <property type="entry name" value="RNaseH_sf"/>
</dbReference>
<organism evidence="2 3">
    <name type="scientific">Coptotermes formosanus</name>
    <name type="common">Formosan subterranean termite</name>
    <dbReference type="NCBI Taxonomy" id="36987"/>
    <lineage>
        <taxon>Eukaryota</taxon>
        <taxon>Metazoa</taxon>
        <taxon>Ecdysozoa</taxon>
        <taxon>Arthropoda</taxon>
        <taxon>Hexapoda</taxon>
        <taxon>Insecta</taxon>
        <taxon>Pterygota</taxon>
        <taxon>Neoptera</taxon>
        <taxon>Polyneoptera</taxon>
        <taxon>Dictyoptera</taxon>
        <taxon>Blattodea</taxon>
        <taxon>Blattoidea</taxon>
        <taxon>Termitoidae</taxon>
        <taxon>Rhinotermitidae</taxon>
        <taxon>Coptotermes</taxon>
    </lineage>
</organism>
<sequence>MIGRQGHVTMTWRSLIGRRGVATVTSYKYCSLIGWWPSDTLSTKDIALELGISKERVGHIINLLGLKKVCARWVPQKLTDEMKAEKVRGSMELLGHSEDECVEFLRRIVIGDETCVHHYDPENKRQSMEYRHKESPAPTKPTPLLEKSR</sequence>
<dbReference type="AlphaFoldDB" id="A0A6L2PL62"/>
<protein>
    <submittedName>
        <fullName evidence="2">Uncharacterized protein</fullName>
    </submittedName>
</protein>
<accession>A0A6L2PL62</accession>
<dbReference type="OrthoDB" id="8189655at2759"/>
<dbReference type="GO" id="GO:0003676">
    <property type="term" value="F:nucleic acid binding"/>
    <property type="evidence" value="ECO:0007669"/>
    <property type="project" value="InterPro"/>
</dbReference>
<dbReference type="InterPro" id="IPR052709">
    <property type="entry name" value="Transposase-MT_Hybrid"/>
</dbReference>